<dbReference type="EMBL" id="AE008923">
    <property type="protein sequence ID" value="AAM37031.1"/>
    <property type="molecule type" value="Genomic_DNA"/>
</dbReference>
<dbReference type="KEGG" id="xac:XAC2177"/>
<keyword evidence="1" id="KW-0472">Membrane</keyword>
<sequence>MEVEGILAVALVVGHQLDLDVERQGAESAGVAVFVCSEDADVELSDWVVAPLGAASFLIAGYWGMAVGDVLPELVSVTNRHGLTWFGAAAFVLLGMMGVTIWFHAHLAARCNAVLKQRHFSW</sequence>
<reference evidence="2 3" key="1">
    <citation type="journal article" date="2002" name="Nature">
        <title>Comparison of the genomes of two Xanthomonas pathogens with differing host specificities.</title>
        <authorList>
            <person name="da Silva A.C."/>
            <person name="Ferro J.A."/>
            <person name="Reinach F.C."/>
            <person name="Farah C.S."/>
            <person name="Furlan L.R."/>
            <person name="Quaggio R.B."/>
            <person name="Monteiro-Vitorello C.B."/>
            <person name="Van Sluys M.A."/>
            <person name="Almeida N.F."/>
            <person name="Alves L.M."/>
            <person name="do Amaral A.M."/>
            <person name="Bertolini M.C."/>
            <person name="Camargo L.E."/>
            <person name="Camarotte G."/>
            <person name="Cannavan F."/>
            <person name="Cardozo J."/>
            <person name="Chambergo F."/>
            <person name="Ciapina L.P."/>
            <person name="Cicarelli R.M."/>
            <person name="Coutinho L.L."/>
            <person name="Cursino-Santos J.R."/>
            <person name="El-Dorry H."/>
            <person name="Faria J.B."/>
            <person name="Ferreira A.J."/>
            <person name="Ferreira R.C."/>
            <person name="Ferro M.I."/>
            <person name="Formighieri E.F."/>
            <person name="Franco M.C."/>
            <person name="Greggio C.C."/>
            <person name="Gruber A."/>
            <person name="Katsuyama A.M."/>
            <person name="Kishi L.T."/>
            <person name="Leite R.P."/>
            <person name="Lemos E.G."/>
            <person name="Lemos M.V."/>
            <person name="Locali E.C."/>
            <person name="Machado M.A."/>
            <person name="Madeira A.M."/>
            <person name="Martinez-Rossi N.M."/>
            <person name="Martins E.C."/>
            <person name="Meidanis J."/>
            <person name="Menck C.F."/>
            <person name="Miyaki C.Y."/>
            <person name="Moon D.H."/>
            <person name="Moreira L.M."/>
            <person name="Novo M.T."/>
            <person name="Okura V.K."/>
            <person name="Oliveira M.C."/>
            <person name="Oliveira V.R."/>
            <person name="Pereira H.A."/>
            <person name="Rossi A."/>
            <person name="Sena J.A."/>
            <person name="Silva C."/>
            <person name="de Souza R.F."/>
            <person name="Spinola L.A."/>
            <person name="Takita M.A."/>
            <person name="Tamura R.E."/>
            <person name="Teixeira E.C."/>
            <person name="Tezza R.I."/>
            <person name="Trindade dos Santos M."/>
            <person name="Truffi D."/>
            <person name="Tsai S.M."/>
            <person name="White F.F."/>
            <person name="Setubal J.C."/>
            <person name="Kitajima J.P."/>
        </authorList>
    </citation>
    <scope>NUCLEOTIDE SEQUENCE [LARGE SCALE GENOMIC DNA]</scope>
    <source>
        <strain evidence="2 3">306</strain>
    </source>
</reference>
<organism evidence="2 3">
    <name type="scientific">Xanthomonas axonopodis pv. citri (strain 306)</name>
    <dbReference type="NCBI Taxonomy" id="190486"/>
    <lineage>
        <taxon>Bacteria</taxon>
        <taxon>Pseudomonadati</taxon>
        <taxon>Pseudomonadota</taxon>
        <taxon>Gammaproteobacteria</taxon>
        <taxon>Lysobacterales</taxon>
        <taxon>Lysobacteraceae</taxon>
        <taxon>Xanthomonas</taxon>
    </lineage>
</organism>
<feature type="transmembrane region" description="Helical" evidence="1">
    <location>
        <begin position="85"/>
        <end position="109"/>
    </location>
</feature>
<keyword evidence="1" id="KW-0812">Transmembrane</keyword>
<name>A0AAI8ERX4_XANAC</name>
<gene>
    <name evidence="2" type="ordered locus">XAC2177</name>
</gene>
<evidence type="ECO:0000256" key="1">
    <source>
        <dbReference type="SAM" id="Phobius"/>
    </source>
</evidence>
<protein>
    <submittedName>
        <fullName evidence="2">Uncharacterized protein</fullName>
    </submittedName>
</protein>
<feature type="transmembrane region" description="Helical" evidence="1">
    <location>
        <begin position="47"/>
        <end position="65"/>
    </location>
</feature>
<evidence type="ECO:0000313" key="3">
    <source>
        <dbReference type="Proteomes" id="UP000000576"/>
    </source>
</evidence>
<dbReference type="AlphaFoldDB" id="A0AAI8ERX4"/>
<proteinExistence type="predicted"/>
<accession>A0AAI8ERX4</accession>
<keyword evidence="1" id="KW-1133">Transmembrane helix</keyword>
<evidence type="ECO:0000313" key="2">
    <source>
        <dbReference type="EMBL" id="AAM37031.1"/>
    </source>
</evidence>
<dbReference type="Proteomes" id="UP000000576">
    <property type="component" value="Chromosome"/>
</dbReference>